<dbReference type="InterPro" id="IPR000847">
    <property type="entry name" value="LysR_HTH_N"/>
</dbReference>
<dbReference type="InterPro" id="IPR036390">
    <property type="entry name" value="WH_DNA-bd_sf"/>
</dbReference>
<dbReference type="PATRIC" id="fig|158500.4.peg.3416"/>
<proteinExistence type="inferred from homology"/>
<dbReference type="Proteomes" id="UP000094626">
    <property type="component" value="Plasmid pSA1"/>
</dbReference>
<dbReference type="EMBL" id="JFYZ01000016">
    <property type="protein sequence ID" value="EZP80583.1"/>
    <property type="molecule type" value="Genomic_DNA"/>
</dbReference>
<keyword evidence="9" id="KW-1185">Reference proteome</keyword>
<dbReference type="SUPFAM" id="SSF46785">
    <property type="entry name" value="Winged helix' DNA-binding domain"/>
    <property type="match status" value="1"/>
</dbReference>
<dbReference type="PRINTS" id="PR00039">
    <property type="entry name" value="HTHLYSR"/>
</dbReference>
<organism evidence="7 8">
    <name type="scientific">Novosphingobium resinovorum</name>
    <dbReference type="NCBI Taxonomy" id="158500"/>
    <lineage>
        <taxon>Bacteria</taxon>
        <taxon>Pseudomonadati</taxon>
        <taxon>Pseudomonadota</taxon>
        <taxon>Alphaproteobacteria</taxon>
        <taxon>Sphingomonadales</taxon>
        <taxon>Sphingomonadaceae</taxon>
        <taxon>Novosphingobium</taxon>
    </lineage>
</organism>
<feature type="domain" description="HTH lysR-type" evidence="5">
    <location>
        <begin position="1"/>
        <end position="58"/>
    </location>
</feature>
<keyword evidence="3" id="KW-0238">DNA-binding</keyword>
<dbReference type="GO" id="GO:0003677">
    <property type="term" value="F:DNA binding"/>
    <property type="evidence" value="ECO:0007669"/>
    <property type="project" value="UniProtKB-KW"/>
</dbReference>
<evidence type="ECO:0000256" key="2">
    <source>
        <dbReference type="ARBA" id="ARBA00023015"/>
    </source>
</evidence>
<dbReference type="InterPro" id="IPR036388">
    <property type="entry name" value="WH-like_DNA-bd_sf"/>
</dbReference>
<evidence type="ECO:0000256" key="1">
    <source>
        <dbReference type="ARBA" id="ARBA00009437"/>
    </source>
</evidence>
<evidence type="ECO:0000313" key="7">
    <source>
        <dbReference type="EMBL" id="EZP80583.1"/>
    </source>
</evidence>
<evidence type="ECO:0000313" key="8">
    <source>
        <dbReference type="Proteomes" id="UP000024329"/>
    </source>
</evidence>
<comment type="similarity">
    <text evidence="1">Belongs to the LysR transcriptional regulatory family.</text>
</comment>
<dbReference type="OrthoDB" id="7216893at2"/>
<dbReference type="GO" id="GO:0005829">
    <property type="term" value="C:cytosol"/>
    <property type="evidence" value="ECO:0007669"/>
    <property type="project" value="TreeGrafter"/>
</dbReference>
<gene>
    <name evidence="6" type="ORF">BES08_21920</name>
    <name evidence="7" type="ORF">BV97_03350</name>
</gene>
<evidence type="ECO:0000313" key="9">
    <source>
        <dbReference type="Proteomes" id="UP000094626"/>
    </source>
</evidence>
<dbReference type="PANTHER" id="PTHR30419">
    <property type="entry name" value="HTH-TYPE TRANSCRIPTIONAL REGULATOR YBHD"/>
    <property type="match status" value="1"/>
</dbReference>
<dbReference type="PANTHER" id="PTHR30419:SF8">
    <property type="entry name" value="NITROGEN ASSIMILATION TRANSCRIPTIONAL ACTIVATOR-RELATED"/>
    <property type="match status" value="1"/>
</dbReference>
<keyword evidence="2" id="KW-0805">Transcription regulation</keyword>
<dbReference type="SUPFAM" id="SSF53850">
    <property type="entry name" value="Periplasmic binding protein-like II"/>
    <property type="match status" value="1"/>
</dbReference>
<dbReference type="RefSeq" id="WP_051586947.1">
    <property type="nucleotide sequence ID" value="NZ_BSFC01000035.1"/>
</dbReference>
<name>A0A031JUU9_9SPHN</name>
<dbReference type="GO" id="GO:0003700">
    <property type="term" value="F:DNA-binding transcription factor activity"/>
    <property type="evidence" value="ECO:0007669"/>
    <property type="project" value="InterPro"/>
</dbReference>
<dbReference type="Proteomes" id="UP000024329">
    <property type="component" value="Unassembled WGS sequence"/>
</dbReference>
<dbReference type="InterPro" id="IPR050950">
    <property type="entry name" value="HTH-type_LysR_regulators"/>
</dbReference>
<dbReference type="AlphaFoldDB" id="A0A031JUU9"/>
<evidence type="ECO:0000256" key="3">
    <source>
        <dbReference type="ARBA" id="ARBA00023125"/>
    </source>
</evidence>
<evidence type="ECO:0000313" key="6">
    <source>
        <dbReference type="EMBL" id="AOR79475.1"/>
    </source>
</evidence>
<sequence>MDLRQLRHFIAVAELGNFSRAAERVFLTQPALTRSIKTLEDEIDARLFDRRSSGVELTAAGTALLEHARLMVNEQERAQQRIALAKRGLGEELVAAICPLQAQMGLRAVVAEFTREHPDVSLRIVEGHVDETVPALMDRKVDLVFTTVPATTMQEKLAYERIRSSSCSIYAAPGHPLAHRSGITPAELTRWAWAMLDQKHWLAATRNYFAVGNAGMPAAGVRTSSVSFMKSLVLEEGMLGMLPDALMEGTGAVALNVERMPRPLRAGLLFRADAEIKRSAELFAEKLRAHVGRPDVEESRAIPHVPVAVLVEKRPHAN</sequence>
<dbReference type="PROSITE" id="PS50931">
    <property type="entry name" value="HTH_LYSR"/>
    <property type="match status" value="1"/>
</dbReference>
<dbReference type="eggNOG" id="COG0583">
    <property type="taxonomic scope" value="Bacteria"/>
</dbReference>
<dbReference type="FunFam" id="1.10.10.10:FF:000001">
    <property type="entry name" value="LysR family transcriptional regulator"/>
    <property type="match status" value="1"/>
</dbReference>
<reference evidence="9" key="3">
    <citation type="journal article" date="2017" name="J. Biotechnol.">
        <title>Complete genome sequence of Novosphingobium resinovorum SA1, a versatile xenobiotic-degrading bacterium capable of utilizing sulfanilic acid.</title>
        <authorList>
            <person name="Hegedus B."/>
            <person name="Kos P.B."/>
            <person name="Balint B."/>
            <person name="Maroti G."/>
            <person name="Gan H.M."/>
            <person name="Perei K."/>
            <person name="Rakhely G."/>
        </authorList>
    </citation>
    <scope>NUCLEOTIDE SEQUENCE [LARGE SCALE GENOMIC DNA]</scope>
    <source>
        <strain evidence="9">SA1</strain>
    </source>
</reference>
<dbReference type="EMBL" id="CP017076">
    <property type="protein sequence ID" value="AOR79475.1"/>
    <property type="molecule type" value="Genomic_DNA"/>
</dbReference>
<dbReference type="Pfam" id="PF03466">
    <property type="entry name" value="LysR_substrate"/>
    <property type="match status" value="1"/>
</dbReference>
<dbReference type="Pfam" id="PF00126">
    <property type="entry name" value="HTH_1"/>
    <property type="match status" value="1"/>
</dbReference>
<reference evidence="6" key="2">
    <citation type="submission" date="2016-08" db="EMBL/GenBank/DDBJ databases">
        <authorList>
            <person name="Seilhamer J.J."/>
        </authorList>
    </citation>
    <scope>NUCLEOTIDE SEQUENCE [LARGE SCALE GENOMIC DNA]</scope>
    <source>
        <strain evidence="6">SA1</strain>
        <plasmid evidence="6">pSA1</plasmid>
    </source>
</reference>
<dbReference type="KEGG" id="nre:BES08_21920"/>
<geneLocation type="plasmid" evidence="6 9">
    <name>pSA1</name>
</geneLocation>
<evidence type="ECO:0000259" key="5">
    <source>
        <dbReference type="PROSITE" id="PS50931"/>
    </source>
</evidence>
<reference evidence="7 8" key="1">
    <citation type="submission" date="2014-03" db="EMBL/GenBank/DDBJ databases">
        <title>Whole genome sequence of Novosphingobium resinovorum KF1.</title>
        <authorList>
            <person name="Gan H.M."/>
            <person name="Gan H.Y."/>
            <person name="Chew T.H."/>
            <person name="Savka M.A."/>
        </authorList>
    </citation>
    <scope>NUCLEOTIDE SEQUENCE [LARGE SCALE GENOMIC DNA]</scope>
    <source>
        <strain evidence="7 8">KF1</strain>
    </source>
</reference>
<keyword evidence="6" id="KW-0614">Plasmid</keyword>
<dbReference type="Gene3D" id="3.40.190.290">
    <property type="match status" value="1"/>
</dbReference>
<protein>
    <submittedName>
        <fullName evidence="7">LysR family transcriptional regulator</fullName>
    </submittedName>
</protein>
<evidence type="ECO:0000256" key="4">
    <source>
        <dbReference type="ARBA" id="ARBA00023163"/>
    </source>
</evidence>
<dbReference type="InterPro" id="IPR005119">
    <property type="entry name" value="LysR_subst-bd"/>
</dbReference>
<keyword evidence="4" id="KW-0804">Transcription</keyword>
<accession>A0A031JUU9</accession>
<dbReference type="Gene3D" id="1.10.10.10">
    <property type="entry name" value="Winged helix-like DNA-binding domain superfamily/Winged helix DNA-binding domain"/>
    <property type="match status" value="1"/>
</dbReference>